<evidence type="ECO:0000313" key="10">
    <source>
        <dbReference type="Proteomes" id="UP000001231"/>
    </source>
</evidence>
<evidence type="ECO:0000259" key="8">
    <source>
        <dbReference type="Pfam" id="PF10502"/>
    </source>
</evidence>
<evidence type="ECO:0000256" key="5">
    <source>
        <dbReference type="ARBA" id="ARBA00022801"/>
    </source>
</evidence>
<keyword evidence="7" id="KW-1133">Transmembrane helix</keyword>
<feature type="domain" description="Peptidase S26" evidence="8">
    <location>
        <begin position="52"/>
        <end position="261"/>
    </location>
</feature>
<dbReference type="GO" id="GO:0009003">
    <property type="term" value="F:signal peptidase activity"/>
    <property type="evidence" value="ECO:0007669"/>
    <property type="project" value="UniProtKB-EC"/>
</dbReference>
<gene>
    <name evidence="9" type="ordered locus">Kkor_0753</name>
</gene>
<dbReference type="GO" id="GO:0006465">
    <property type="term" value="P:signal peptide processing"/>
    <property type="evidence" value="ECO:0007669"/>
    <property type="project" value="InterPro"/>
</dbReference>
<name>C7RA54_KANKD</name>
<dbReference type="GO" id="GO:0016020">
    <property type="term" value="C:membrane"/>
    <property type="evidence" value="ECO:0007669"/>
    <property type="project" value="UniProtKB-SubCell"/>
</dbReference>
<dbReference type="Pfam" id="PF10502">
    <property type="entry name" value="Peptidase_S26"/>
    <property type="match status" value="1"/>
</dbReference>
<dbReference type="InterPro" id="IPR000223">
    <property type="entry name" value="Pept_S26A_signal_pept_1"/>
</dbReference>
<accession>C7RA54</accession>
<dbReference type="CDD" id="cd06530">
    <property type="entry name" value="S26_SPase_I"/>
    <property type="match status" value="1"/>
</dbReference>
<comment type="subcellular location">
    <subcellularLocation>
        <location evidence="7">Membrane</location>
        <topology evidence="7">Multi-pass membrane protein</topology>
    </subcellularLocation>
</comment>
<dbReference type="Proteomes" id="UP000001231">
    <property type="component" value="Chromosome"/>
</dbReference>
<dbReference type="PANTHER" id="PTHR43390:SF1">
    <property type="entry name" value="CHLOROPLAST PROCESSING PEPTIDASE"/>
    <property type="match status" value="1"/>
</dbReference>
<dbReference type="GO" id="GO:0004252">
    <property type="term" value="F:serine-type endopeptidase activity"/>
    <property type="evidence" value="ECO:0007669"/>
    <property type="project" value="InterPro"/>
</dbReference>
<dbReference type="SUPFAM" id="SSF51306">
    <property type="entry name" value="LexA/Signal peptidase"/>
    <property type="match status" value="1"/>
</dbReference>
<dbReference type="Gene3D" id="2.10.109.10">
    <property type="entry name" value="Umud Fragment, subunit A"/>
    <property type="match status" value="1"/>
</dbReference>
<organism evidence="9 10">
    <name type="scientific">Kangiella koreensis (strain DSM 16069 / JCM 12317 / KCTC 12182 / SW-125)</name>
    <dbReference type="NCBI Taxonomy" id="523791"/>
    <lineage>
        <taxon>Bacteria</taxon>
        <taxon>Pseudomonadati</taxon>
        <taxon>Pseudomonadota</taxon>
        <taxon>Gammaproteobacteria</taxon>
        <taxon>Kangiellales</taxon>
        <taxon>Kangiellaceae</taxon>
        <taxon>Kangiella</taxon>
    </lineage>
</organism>
<evidence type="ECO:0000256" key="3">
    <source>
        <dbReference type="ARBA" id="ARBA00013208"/>
    </source>
</evidence>
<dbReference type="RefSeq" id="WP_012800687.1">
    <property type="nucleotide sequence ID" value="NC_013166.1"/>
</dbReference>
<evidence type="ECO:0000256" key="4">
    <source>
        <dbReference type="ARBA" id="ARBA00019232"/>
    </source>
</evidence>
<dbReference type="KEGG" id="kko:Kkor_0753"/>
<feature type="transmembrane region" description="Helical" evidence="7">
    <location>
        <begin position="6"/>
        <end position="23"/>
    </location>
</feature>
<keyword evidence="7" id="KW-0472">Membrane</keyword>
<dbReference type="PANTHER" id="PTHR43390">
    <property type="entry name" value="SIGNAL PEPTIDASE I"/>
    <property type="match status" value="1"/>
</dbReference>
<evidence type="ECO:0000256" key="7">
    <source>
        <dbReference type="RuleBase" id="RU362042"/>
    </source>
</evidence>
<dbReference type="AlphaFoldDB" id="C7RA54"/>
<feature type="active site" evidence="6">
    <location>
        <position position="136"/>
    </location>
</feature>
<keyword evidence="10" id="KW-1185">Reference proteome</keyword>
<dbReference type="eggNOG" id="COG0681">
    <property type="taxonomic scope" value="Bacteria"/>
</dbReference>
<evidence type="ECO:0000256" key="1">
    <source>
        <dbReference type="ARBA" id="ARBA00000677"/>
    </source>
</evidence>
<keyword evidence="7" id="KW-0645">Protease</keyword>
<dbReference type="PROSITE" id="PS00761">
    <property type="entry name" value="SPASE_I_3"/>
    <property type="match status" value="1"/>
</dbReference>
<evidence type="ECO:0000313" key="9">
    <source>
        <dbReference type="EMBL" id="ACV26173.1"/>
    </source>
</evidence>
<keyword evidence="5 7" id="KW-0378">Hydrolase</keyword>
<dbReference type="STRING" id="523791.Kkor_0753"/>
<evidence type="ECO:0000256" key="2">
    <source>
        <dbReference type="ARBA" id="ARBA00009370"/>
    </source>
</evidence>
<dbReference type="MEROPS" id="S26.001"/>
<feature type="active site" evidence="6">
    <location>
        <position position="81"/>
    </location>
</feature>
<dbReference type="EMBL" id="CP001707">
    <property type="protein sequence ID" value="ACV26173.1"/>
    <property type="molecule type" value="Genomic_DNA"/>
</dbReference>
<comment type="catalytic activity">
    <reaction evidence="1 7">
        <text>Cleavage of hydrophobic, N-terminal signal or leader sequences from secreted and periplasmic proteins.</text>
        <dbReference type="EC" id="3.4.21.89"/>
    </reaction>
</comment>
<reference evidence="9 10" key="1">
    <citation type="journal article" date="2009" name="Stand. Genomic Sci.">
        <title>Complete genome sequence of Kangiella koreensis type strain (SW-125).</title>
        <authorList>
            <person name="Han C."/>
            <person name="Sikorski J."/>
            <person name="Lapidus A."/>
            <person name="Nolan M."/>
            <person name="Glavina Del Rio T."/>
            <person name="Tice H."/>
            <person name="Cheng J.F."/>
            <person name="Lucas S."/>
            <person name="Chen F."/>
            <person name="Copeland A."/>
            <person name="Ivanova N."/>
            <person name="Mavromatis K."/>
            <person name="Ovchinnikova G."/>
            <person name="Pati A."/>
            <person name="Bruce D."/>
            <person name="Goodwin L."/>
            <person name="Pitluck S."/>
            <person name="Chen A."/>
            <person name="Palaniappan K."/>
            <person name="Land M."/>
            <person name="Hauser L."/>
            <person name="Chang Y.J."/>
            <person name="Jeffries C.D."/>
            <person name="Chain P."/>
            <person name="Saunders E."/>
            <person name="Brettin T."/>
            <person name="Goker M."/>
            <person name="Tindall B.J."/>
            <person name="Bristow J."/>
            <person name="Eisen J.A."/>
            <person name="Markowitz V."/>
            <person name="Hugenholtz P."/>
            <person name="Kyrpides N.C."/>
            <person name="Klenk H.P."/>
            <person name="Detter J.C."/>
        </authorList>
    </citation>
    <scope>NUCLEOTIDE SEQUENCE [LARGE SCALE GENOMIC DNA]</scope>
    <source>
        <strain evidence="10">DSM 16069 / KCTC 12182 / SW-125</strain>
    </source>
</reference>
<evidence type="ECO:0000256" key="6">
    <source>
        <dbReference type="PIRSR" id="PIRSR600223-1"/>
    </source>
</evidence>
<dbReference type="FunCoup" id="C7RA54">
    <property type="interactions" value="330"/>
</dbReference>
<dbReference type="EC" id="3.4.21.89" evidence="3 7"/>
<dbReference type="InterPro" id="IPR019533">
    <property type="entry name" value="Peptidase_S26"/>
</dbReference>
<comment type="similarity">
    <text evidence="2 7">Belongs to the peptidase S26 family.</text>
</comment>
<dbReference type="InterPro" id="IPR036286">
    <property type="entry name" value="LexA/Signal_pep-like_sf"/>
</dbReference>
<proteinExistence type="inferred from homology"/>
<keyword evidence="7" id="KW-0812">Transmembrane</keyword>
<sequence length="290" mass="33242">MIYYDFGFYLLLATLVTGVVTLIDKLKWRKEREAKGIEYDEKGNEKMPMLIDISRSFFPIILVVFLLRSFLFEPYRIPSGSMNPGLYDGDFILVNKFSYGIRMPGFNTTIIPTGSPKRGEVVVFHPPHEPQTAYIKRVIGEPGDRLEWDRGVLTITPTCDDGEVCQPIVIRSELVSDEAPELVPQAEVFDLYDESLGDNSYQVLYLDPRARARQSLKQSWSTVVPQNKYFVMGDNRDSSMDSRYWEFVEEEALIGRAAYKWLFLEFTDEPVIFGKKLPKGVSFARVGSIE</sequence>
<protein>
    <recommendedName>
        <fullName evidence="4 7">Signal peptidase I</fullName>
        <ecNumber evidence="3 7">3.4.21.89</ecNumber>
    </recommendedName>
</protein>
<feature type="transmembrane region" description="Helical" evidence="7">
    <location>
        <begin position="56"/>
        <end position="72"/>
    </location>
</feature>
<dbReference type="NCBIfam" id="TIGR02227">
    <property type="entry name" value="sigpep_I_bact"/>
    <property type="match status" value="1"/>
</dbReference>
<dbReference type="OrthoDB" id="9815782at2"/>
<dbReference type="InParanoid" id="C7RA54"/>
<dbReference type="PRINTS" id="PR00727">
    <property type="entry name" value="LEADERPTASE"/>
</dbReference>
<dbReference type="HOGENOM" id="CLU_028723_1_1_6"/>
<dbReference type="InterPro" id="IPR019758">
    <property type="entry name" value="Pept_S26A_signal_pept_1_CS"/>
</dbReference>